<keyword evidence="2" id="KW-0963">Cytoplasm</keyword>
<dbReference type="OrthoDB" id="1748351at2759"/>
<evidence type="ECO:0000313" key="6">
    <source>
        <dbReference type="Proteomes" id="UP000245207"/>
    </source>
</evidence>
<evidence type="ECO:0000256" key="2">
    <source>
        <dbReference type="ARBA" id="ARBA00022490"/>
    </source>
</evidence>
<dbReference type="AlphaFoldDB" id="A0A2U1L3X2"/>
<gene>
    <name evidence="5" type="ORF">CTI12_AA531460</name>
</gene>
<dbReference type="GO" id="GO:0000932">
    <property type="term" value="C:P-body"/>
    <property type="evidence" value="ECO:0007669"/>
    <property type="project" value="TreeGrafter"/>
</dbReference>
<dbReference type="PANTHER" id="PTHR15598:SF5">
    <property type="entry name" value="ENHANCER OF MRNA-DECAPPING PROTEIN 4"/>
    <property type="match status" value="1"/>
</dbReference>
<dbReference type="PANTHER" id="PTHR15598">
    <property type="entry name" value="ENHANCER OF MRNA-DECAPPING PROTEIN 4"/>
    <property type="match status" value="1"/>
</dbReference>
<accession>A0A2U1L3X2</accession>
<reference evidence="5 6" key="1">
    <citation type="journal article" date="2018" name="Mol. Plant">
        <title>The genome of Artemisia annua provides insight into the evolution of Asteraceae family and artemisinin biosynthesis.</title>
        <authorList>
            <person name="Shen Q."/>
            <person name="Zhang L."/>
            <person name="Liao Z."/>
            <person name="Wang S."/>
            <person name="Yan T."/>
            <person name="Shi P."/>
            <person name="Liu M."/>
            <person name="Fu X."/>
            <person name="Pan Q."/>
            <person name="Wang Y."/>
            <person name="Lv Z."/>
            <person name="Lu X."/>
            <person name="Zhang F."/>
            <person name="Jiang W."/>
            <person name="Ma Y."/>
            <person name="Chen M."/>
            <person name="Hao X."/>
            <person name="Li L."/>
            <person name="Tang Y."/>
            <person name="Lv G."/>
            <person name="Zhou Y."/>
            <person name="Sun X."/>
            <person name="Brodelius P.E."/>
            <person name="Rose J.K.C."/>
            <person name="Tang K."/>
        </authorList>
    </citation>
    <scope>NUCLEOTIDE SEQUENCE [LARGE SCALE GENOMIC DNA]</scope>
    <source>
        <strain evidence="6">cv. Huhao1</strain>
        <tissue evidence="5">Leaf</tissue>
    </source>
</reference>
<comment type="subcellular location">
    <subcellularLocation>
        <location evidence="1">Cytoplasm</location>
    </subcellularLocation>
</comment>
<dbReference type="GO" id="GO:0031087">
    <property type="term" value="P:deadenylation-independent decapping of nuclear-transcribed mRNA"/>
    <property type="evidence" value="ECO:0007669"/>
    <property type="project" value="InterPro"/>
</dbReference>
<protein>
    <submittedName>
        <fullName evidence="5">WD40 repeat-containing protein</fullName>
    </submittedName>
</protein>
<keyword evidence="4" id="KW-0677">Repeat</keyword>
<dbReference type="InterPro" id="IPR045152">
    <property type="entry name" value="EDC4-like"/>
</dbReference>
<dbReference type="EMBL" id="PKPP01011682">
    <property type="protein sequence ID" value="PWA43713.1"/>
    <property type="molecule type" value="Genomic_DNA"/>
</dbReference>
<sequence>MYELSKQLQGYPAWKQLKEALRSSMEGYIVPAFETSCKAMVDQVDATFQKGLQQQVNSTHSPLAVSLTNAINSASSMTRTLSSEVADGQRKLVALAVVGANSKTVGNGQRKQVVIYKMDPCQRAMIDQVDATFQKGLQQQVNSTHSPLVVSLTNAINSASSMTRTLSSEVADGQRKLVALAVAGANSKTVGSLMTQLSNGSINGICEMVEAPVDPTKELSPIFS</sequence>
<dbReference type="Proteomes" id="UP000245207">
    <property type="component" value="Unassembled WGS sequence"/>
</dbReference>
<name>A0A2U1L3X2_ARTAN</name>
<evidence type="ECO:0000256" key="1">
    <source>
        <dbReference type="ARBA" id="ARBA00004496"/>
    </source>
</evidence>
<organism evidence="5 6">
    <name type="scientific">Artemisia annua</name>
    <name type="common">Sweet wormwood</name>
    <dbReference type="NCBI Taxonomy" id="35608"/>
    <lineage>
        <taxon>Eukaryota</taxon>
        <taxon>Viridiplantae</taxon>
        <taxon>Streptophyta</taxon>
        <taxon>Embryophyta</taxon>
        <taxon>Tracheophyta</taxon>
        <taxon>Spermatophyta</taxon>
        <taxon>Magnoliopsida</taxon>
        <taxon>eudicotyledons</taxon>
        <taxon>Gunneridae</taxon>
        <taxon>Pentapetalae</taxon>
        <taxon>asterids</taxon>
        <taxon>campanulids</taxon>
        <taxon>Asterales</taxon>
        <taxon>Asteraceae</taxon>
        <taxon>Asteroideae</taxon>
        <taxon>Anthemideae</taxon>
        <taxon>Artemisiinae</taxon>
        <taxon>Artemisia</taxon>
    </lineage>
</organism>
<keyword evidence="3" id="KW-0853">WD repeat</keyword>
<proteinExistence type="predicted"/>
<evidence type="ECO:0000256" key="3">
    <source>
        <dbReference type="ARBA" id="ARBA00022574"/>
    </source>
</evidence>
<evidence type="ECO:0000313" key="5">
    <source>
        <dbReference type="EMBL" id="PWA43713.1"/>
    </source>
</evidence>
<comment type="caution">
    <text evidence="5">The sequence shown here is derived from an EMBL/GenBank/DDBJ whole genome shotgun (WGS) entry which is preliminary data.</text>
</comment>
<evidence type="ECO:0000256" key="4">
    <source>
        <dbReference type="ARBA" id="ARBA00022737"/>
    </source>
</evidence>
<keyword evidence="6" id="KW-1185">Reference proteome</keyword>
<dbReference type="STRING" id="35608.A0A2U1L3X2"/>